<evidence type="ECO:0000313" key="3">
    <source>
        <dbReference type="Proteomes" id="UP000054217"/>
    </source>
</evidence>
<dbReference type="AlphaFoldDB" id="A0A0C3JGW5"/>
<dbReference type="InParanoid" id="A0A0C3JGW5"/>
<evidence type="ECO:0000313" key="2">
    <source>
        <dbReference type="EMBL" id="KIO08308.1"/>
    </source>
</evidence>
<organism evidence="2 3">
    <name type="scientific">Pisolithus tinctorius Marx 270</name>
    <dbReference type="NCBI Taxonomy" id="870435"/>
    <lineage>
        <taxon>Eukaryota</taxon>
        <taxon>Fungi</taxon>
        <taxon>Dikarya</taxon>
        <taxon>Basidiomycota</taxon>
        <taxon>Agaricomycotina</taxon>
        <taxon>Agaricomycetes</taxon>
        <taxon>Agaricomycetidae</taxon>
        <taxon>Boletales</taxon>
        <taxon>Sclerodermatineae</taxon>
        <taxon>Pisolithaceae</taxon>
        <taxon>Pisolithus</taxon>
    </lineage>
</organism>
<dbReference type="PANTHER" id="PTHR37848">
    <property type="entry name" value="EXPRESSED PROTEIN"/>
    <property type="match status" value="1"/>
</dbReference>
<keyword evidence="1" id="KW-1133">Transmembrane helix</keyword>
<dbReference type="HOGENOM" id="CLU_034128_1_0_1"/>
<dbReference type="Proteomes" id="UP000054217">
    <property type="component" value="Unassembled WGS sequence"/>
</dbReference>
<keyword evidence="1" id="KW-0472">Membrane</keyword>
<proteinExistence type="predicted"/>
<protein>
    <submittedName>
        <fullName evidence="2">Uncharacterized protein</fullName>
    </submittedName>
</protein>
<gene>
    <name evidence="2" type="ORF">M404DRAFT_133723</name>
</gene>
<sequence>MPRGGEDPPAFAPYEASCFTSSDGSLISHDPHLNEDGEALYRFLLSQASIPPTLVLHCKGSHDETHTRFVTHHDNGNNRRTETEQYTEKVVDFDFKIDVGQHIIGDPTHWSVADSAPGYRGRMFHEVGVGDDRHKATRAERKAAKSWDDERSRKGFPPWISSNYTWRQEQPSVMHSDSVLQSSWTLRRWADDYCSSSKYLKEFDYEKVVYGWNFDAIVAATRSLIKSTYYSGDIYVGFETSRSLISVRSENRLSRMLSNGWIKFFLIITFIYPFLWLFKRFHSRGGGTWKVCGGAYALKRIVQATEQPMDMKHAESRLRGAPDLLEQYPGSWHTPAALRVEGLREGVWFKQWEGTIRRAVHNRLRDMEALVRPDNHSSSIPQAALLDGYSLL</sequence>
<dbReference type="PANTHER" id="PTHR37848:SF1">
    <property type="entry name" value="SUN DOMAIN-CONTAINING PROTEIN"/>
    <property type="match status" value="1"/>
</dbReference>
<feature type="transmembrane region" description="Helical" evidence="1">
    <location>
        <begin position="260"/>
        <end position="278"/>
    </location>
</feature>
<reference evidence="2 3" key="1">
    <citation type="submission" date="2014-04" db="EMBL/GenBank/DDBJ databases">
        <authorList>
            <consortium name="DOE Joint Genome Institute"/>
            <person name="Kuo A."/>
            <person name="Kohler A."/>
            <person name="Costa M.D."/>
            <person name="Nagy L.G."/>
            <person name="Floudas D."/>
            <person name="Copeland A."/>
            <person name="Barry K.W."/>
            <person name="Cichocki N."/>
            <person name="Veneault-Fourrey C."/>
            <person name="LaButti K."/>
            <person name="Lindquist E.A."/>
            <person name="Lipzen A."/>
            <person name="Lundell T."/>
            <person name="Morin E."/>
            <person name="Murat C."/>
            <person name="Sun H."/>
            <person name="Tunlid A."/>
            <person name="Henrissat B."/>
            <person name="Grigoriev I.V."/>
            <person name="Hibbett D.S."/>
            <person name="Martin F."/>
            <person name="Nordberg H.P."/>
            <person name="Cantor M.N."/>
            <person name="Hua S.X."/>
        </authorList>
    </citation>
    <scope>NUCLEOTIDE SEQUENCE [LARGE SCALE GENOMIC DNA]</scope>
    <source>
        <strain evidence="2 3">Marx 270</strain>
    </source>
</reference>
<reference evidence="3" key="2">
    <citation type="submission" date="2015-01" db="EMBL/GenBank/DDBJ databases">
        <title>Evolutionary Origins and Diversification of the Mycorrhizal Mutualists.</title>
        <authorList>
            <consortium name="DOE Joint Genome Institute"/>
            <consortium name="Mycorrhizal Genomics Consortium"/>
            <person name="Kohler A."/>
            <person name="Kuo A."/>
            <person name="Nagy L.G."/>
            <person name="Floudas D."/>
            <person name="Copeland A."/>
            <person name="Barry K.W."/>
            <person name="Cichocki N."/>
            <person name="Veneault-Fourrey C."/>
            <person name="LaButti K."/>
            <person name="Lindquist E.A."/>
            <person name="Lipzen A."/>
            <person name="Lundell T."/>
            <person name="Morin E."/>
            <person name="Murat C."/>
            <person name="Riley R."/>
            <person name="Ohm R."/>
            <person name="Sun H."/>
            <person name="Tunlid A."/>
            <person name="Henrissat B."/>
            <person name="Grigoriev I.V."/>
            <person name="Hibbett D.S."/>
            <person name="Martin F."/>
        </authorList>
    </citation>
    <scope>NUCLEOTIDE SEQUENCE [LARGE SCALE GENOMIC DNA]</scope>
    <source>
        <strain evidence="3">Marx 270</strain>
    </source>
</reference>
<keyword evidence="3" id="KW-1185">Reference proteome</keyword>
<dbReference type="OrthoDB" id="203796at2759"/>
<accession>A0A0C3JGW5</accession>
<evidence type="ECO:0000256" key="1">
    <source>
        <dbReference type="SAM" id="Phobius"/>
    </source>
</evidence>
<keyword evidence="1" id="KW-0812">Transmembrane</keyword>
<name>A0A0C3JGW5_PISTI</name>
<dbReference type="EMBL" id="KN831957">
    <property type="protein sequence ID" value="KIO08308.1"/>
    <property type="molecule type" value="Genomic_DNA"/>
</dbReference>